<dbReference type="AlphaFoldDB" id="A0A7W7MV53"/>
<dbReference type="Proteomes" id="UP000578112">
    <property type="component" value="Unassembled WGS sequence"/>
</dbReference>
<gene>
    <name evidence="1" type="ORF">BJ971_007993</name>
</gene>
<protein>
    <submittedName>
        <fullName evidence="1">Uncharacterized protein</fullName>
    </submittedName>
</protein>
<dbReference type="EMBL" id="JACHNH010000001">
    <property type="protein sequence ID" value="MBB4767437.1"/>
    <property type="molecule type" value="Genomic_DNA"/>
</dbReference>
<evidence type="ECO:0000313" key="1">
    <source>
        <dbReference type="EMBL" id="MBB4767437.1"/>
    </source>
</evidence>
<dbReference type="InterPro" id="IPR019036">
    <property type="entry name" value="Restrct_endonuc_II_ApaLI"/>
</dbReference>
<sequence length="212" mass="24131">MTIEAKLQELAVRTRDALARQVEARRRELDNDDTSHQELYRILGVPASECAKIDLYQNVGRFVYKYAGALLEAATRICLSEVGDGSRLLLPNTVSSSPAQFEIDCYTRVDNKAHEIKWRDATTDGDHIRKEHNKILAIVGAGYMPVRIMYYLPVRSQALRIQQRVIAEFRDRGEAYVGDEAWSYVQAYSGVDLRAELLKLDAPHIGWSNFLE</sequence>
<comment type="caution">
    <text evidence="1">The sequence shown here is derived from an EMBL/GenBank/DDBJ whole genome shotgun (WGS) entry which is preliminary data.</text>
</comment>
<organism evidence="1 2">
    <name type="scientific">Actinoplanes digitatis</name>
    <dbReference type="NCBI Taxonomy" id="1868"/>
    <lineage>
        <taxon>Bacteria</taxon>
        <taxon>Bacillati</taxon>
        <taxon>Actinomycetota</taxon>
        <taxon>Actinomycetes</taxon>
        <taxon>Micromonosporales</taxon>
        <taxon>Micromonosporaceae</taxon>
        <taxon>Actinoplanes</taxon>
    </lineage>
</organism>
<evidence type="ECO:0000313" key="2">
    <source>
        <dbReference type="Proteomes" id="UP000578112"/>
    </source>
</evidence>
<dbReference type="RefSeq" id="WP_184998450.1">
    <property type="nucleotide sequence ID" value="NZ_BOMK01000076.1"/>
</dbReference>
<dbReference type="Pfam" id="PF09499">
    <property type="entry name" value="RE_ApaLI"/>
    <property type="match status" value="1"/>
</dbReference>
<reference evidence="1 2" key="1">
    <citation type="submission" date="2020-08" db="EMBL/GenBank/DDBJ databases">
        <title>Sequencing the genomes of 1000 actinobacteria strains.</title>
        <authorList>
            <person name="Klenk H.-P."/>
        </authorList>
    </citation>
    <scope>NUCLEOTIDE SEQUENCE [LARGE SCALE GENOMIC DNA]</scope>
    <source>
        <strain evidence="1 2">DSM 43149</strain>
    </source>
</reference>
<name>A0A7W7MV53_9ACTN</name>
<accession>A0A7W7MV53</accession>
<keyword evidence="2" id="KW-1185">Reference proteome</keyword>
<proteinExistence type="predicted"/>